<sequence length="112" mass="13160">MKNIGMLIRPITKTFFKQSNPEQPSTKIKFNIATWYIYDNSLICVTTCDPAKQRIYKIQGQLYLNIFPGFLYLLHPLADFSANIHQAIKMIFTHIRNIWCSGDWNVTEYIIK</sequence>
<keyword evidence="3" id="KW-1185">Reference proteome</keyword>
<dbReference type="Proteomes" id="UP000615446">
    <property type="component" value="Unassembled WGS sequence"/>
</dbReference>
<dbReference type="OrthoDB" id="20885at2759"/>
<accession>A0A2Z6RCW2</accession>
<name>A0A2Z6RCW2_9GLOM</name>
<dbReference type="EMBL" id="BEXD01001576">
    <property type="protein sequence ID" value="GBB94801.1"/>
    <property type="molecule type" value="Genomic_DNA"/>
</dbReference>
<evidence type="ECO:0000313" key="3">
    <source>
        <dbReference type="Proteomes" id="UP000247702"/>
    </source>
</evidence>
<proteinExistence type="predicted"/>
<organism evidence="1 3">
    <name type="scientific">Rhizophagus clarus</name>
    <dbReference type="NCBI Taxonomy" id="94130"/>
    <lineage>
        <taxon>Eukaryota</taxon>
        <taxon>Fungi</taxon>
        <taxon>Fungi incertae sedis</taxon>
        <taxon>Mucoromycota</taxon>
        <taxon>Glomeromycotina</taxon>
        <taxon>Glomeromycetes</taxon>
        <taxon>Glomerales</taxon>
        <taxon>Glomeraceae</taxon>
        <taxon>Rhizophagus</taxon>
    </lineage>
</organism>
<dbReference type="Proteomes" id="UP000247702">
    <property type="component" value="Unassembled WGS sequence"/>
</dbReference>
<dbReference type="EMBL" id="BLAL01000356">
    <property type="protein sequence ID" value="GET04435.1"/>
    <property type="molecule type" value="Genomic_DNA"/>
</dbReference>
<gene>
    <name evidence="2" type="ORF">RCL2_003073800</name>
    <name evidence="1" type="ORF">RclHR1_24160002</name>
</gene>
<comment type="caution">
    <text evidence="1">The sequence shown here is derived from an EMBL/GenBank/DDBJ whole genome shotgun (WGS) entry which is preliminary data.</text>
</comment>
<dbReference type="AlphaFoldDB" id="A0A2Z6RCW2"/>
<evidence type="ECO:0000313" key="1">
    <source>
        <dbReference type="EMBL" id="GBB94801.1"/>
    </source>
</evidence>
<reference evidence="1 3" key="1">
    <citation type="submission" date="2017-11" db="EMBL/GenBank/DDBJ databases">
        <title>The genome of Rhizophagus clarus HR1 reveals common genetic basis of auxotrophy among arbuscular mycorrhizal fungi.</title>
        <authorList>
            <person name="Kobayashi Y."/>
        </authorList>
    </citation>
    <scope>NUCLEOTIDE SEQUENCE [LARGE SCALE GENOMIC DNA]</scope>
    <source>
        <strain evidence="1 3">HR1</strain>
    </source>
</reference>
<reference evidence="2" key="2">
    <citation type="submission" date="2019-10" db="EMBL/GenBank/DDBJ databases">
        <title>Conservation and host-specific expression of non-tandemly repeated heterogenous ribosome RNA gene in arbuscular mycorrhizal fungi.</title>
        <authorList>
            <person name="Maeda T."/>
            <person name="Kobayashi Y."/>
            <person name="Nakagawa T."/>
            <person name="Ezawa T."/>
            <person name="Yamaguchi K."/>
            <person name="Bino T."/>
            <person name="Nishimoto Y."/>
            <person name="Shigenobu S."/>
            <person name="Kawaguchi M."/>
        </authorList>
    </citation>
    <scope>NUCLEOTIDE SEQUENCE</scope>
    <source>
        <strain evidence="2">HR1</strain>
    </source>
</reference>
<evidence type="ECO:0000313" key="2">
    <source>
        <dbReference type="EMBL" id="GET04435.1"/>
    </source>
</evidence>
<protein>
    <submittedName>
        <fullName evidence="1">Uncharacterized protein</fullName>
    </submittedName>
</protein>